<dbReference type="PANTHER" id="PTHR43433">
    <property type="entry name" value="HYDROLASE, ALPHA/BETA FOLD FAMILY PROTEIN"/>
    <property type="match status" value="1"/>
</dbReference>
<name>A0A8J3HZ72_9CHLR</name>
<gene>
    <name evidence="3" type="ORF">KSX_19930</name>
</gene>
<dbReference type="InterPro" id="IPR029058">
    <property type="entry name" value="AB_hydrolase_fold"/>
</dbReference>
<evidence type="ECO:0000313" key="3">
    <source>
        <dbReference type="EMBL" id="GHO43830.1"/>
    </source>
</evidence>
<dbReference type="InterPro" id="IPR000073">
    <property type="entry name" value="AB_hydrolase_1"/>
</dbReference>
<accession>A0A8J3HZ72</accession>
<evidence type="ECO:0000259" key="2">
    <source>
        <dbReference type="Pfam" id="PF12697"/>
    </source>
</evidence>
<dbReference type="InterPro" id="IPR050471">
    <property type="entry name" value="AB_hydrolase"/>
</dbReference>
<dbReference type="Gene3D" id="3.40.50.1820">
    <property type="entry name" value="alpha/beta hydrolase"/>
    <property type="match status" value="1"/>
</dbReference>
<dbReference type="PANTHER" id="PTHR43433:SF1">
    <property type="entry name" value="BLL5160 PROTEIN"/>
    <property type="match status" value="1"/>
</dbReference>
<reference evidence="3" key="1">
    <citation type="submission" date="2020-10" db="EMBL/GenBank/DDBJ databases">
        <title>Taxonomic study of unclassified bacteria belonging to the class Ktedonobacteria.</title>
        <authorList>
            <person name="Yabe S."/>
            <person name="Wang C.M."/>
            <person name="Zheng Y."/>
            <person name="Sakai Y."/>
            <person name="Cavaletti L."/>
            <person name="Monciardini P."/>
            <person name="Donadio S."/>
        </authorList>
    </citation>
    <scope>NUCLEOTIDE SEQUENCE</scope>
    <source>
        <strain evidence="3">SOSP1-1</strain>
    </source>
</reference>
<feature type="domain" description="AB hydrolase-1" evidence="2">
    <location>
        <begin position="22"/>
        <end position="255"/>
    </location>
</feature>
<dbReference type="RefSeq" id="WP_220193280.1">
    <property type="nucleotide sequence ID" value="NZ_BNJF01000001.1"/>
</dbReference>
<keyword evidence="4" id="KW-1185">Reference proteome</keyword>
<evidence type="ECO:0000256" key="1">
    <source>
        <dbReference type="SAM" id="MobiDB-lite"/>
    </source>
</evidence>
<sequence>MPTMSIQNADLFYKEQGSGSPILLIHSTGANADMWGSAFESLATRNRVIAYDRRGFSRSAQLSLGDLHQHAEDVAALLRHLHATPATLVGSDTGGVIALDVAVHHPELVAAVVLCEVNLHLRKQQAISGFFERARLRYLNRAKGARAAAEAYYMHTLEEKSGESGFERLAKEWREALLANAEASLREIEAGTGEHLTTQQIAGISQPVTCLVSTRSHPFYREVAQQLARELPKMRSKIVTATGHYMHLDQPSQFVHEIAEALPGQFKRADIDSYEQRARQNHRSVKASSVPKPR</sequence>
<comment type="caution">
    <text evidence="3">The sequence shown here is derived from an EMBL/GenBank/DDBJ whole genome shotgun (WGS) entry which is preliminary data.</text>
</comment>
<evidence type="ECO:0000313" key="4">
    <source>
        <dbReference type="Proteomes" id="UP000612362"/>
    </source>
</evidence>
<dbReference type="Pfam" id="PF12697">
    <property type="entry name" value="Abhydrolase_6"/>
    <property type="match status" value="1"/>
</dbReference>
<organism evidence="3 4">
    <name type="scientific">Ktedonospora formicarum</name>
    <dbReference type="NCBI Taxonomy" id="2778364"/>
    <lineage>
        <taxon>Bacteria</taxon>
        <taxon>Bacillati</taxon>
        <taxon>Chloroflexota</taxon>
        <taxon>Ktedonobacteria</taxon>
        <taxon>Ktedonobacterales</taxon>
        <taxon>Ktedonobacteraceae</taxon>
        <taxon>Ktedonospora</taxon>
    </lineage>
</organism>
<protein>
    <submittedName>
        <fullName evidence="3">Hydrolase</fullName>
    </submittedName>
</protein>
<proteinExistence type="predicted"/>
<dbReference type="SUPFAM" id="SSF53474">
    <property type="entry name" value="alpha/beta-Hydrolases"/>
    <property type="match status" value="1"/>
</dbReference>
<keyword evidence="3" id="KW-0378">Hydrolase</keyword>
<dbReference type="PRINTS" id="PR00111">
    <property type="entry name" value="ABHYDROLASE"/>
</dbReference>
<dbReference type="EMBL" id="BNJF01000001">
    <property type="protein sequence ID" value="GHO43830.1"/>
    <property type="molecule type" value="Genomic_DNA"/>
</dbReference>
<dbReference type="GO" id="GO:0016787">
    <property type="term" value="F:hydrolase activity"/>
    <property type="evidence" value="ECO:0007669"/>
    <property type="project" value="UniProtKB-KW"/>
</dbReference>
<dbReference type="AlphaFoldDB" id="A0A8J3HZ72"/>
<feature type="region of interest" description="Disordered" evidence="1">
    <location>
        <begin position="273"/>
        <end position="294"/>
    </location>
</feature>
<dbReference type="Proteomes" id="UP000612362">
    <property type="component" value="Unassembled WGS sequence"/>
</dbReference>